<dbReference type="Proteomes" id="UP000031967">
    <property type="component" value="Unassembled WGS sequence"/>
</dbReference>
<accession>A0ABR5AM33</accession>
<evidence type="ECO:0000313" key="3">
    <source>
        <dbReference type="Proteomes" id="UP000031967"/>
    </source>
</evidence>
<protein>
    <recommendedName>
        <fullName evidence="4">ROK family protein</fullName>
    </recommendedName>
</protein>
<evidence type="ECO:0008006" key="4">
    <source>
        <dbReference type="Google" id="ProtNLM"/>
    </source>
</evidence>
<organism evidence="2 3">
    <name type="scientific">Gordoniibacillus kamchatkensis</name>
    <dbReference type="NCBI Taxonomy" id="1590651"/>
    <lineage>
        <taxon>Bacteria</taxon>
        <taxon>Bacillati</taxon>
        <taxon>Bacillota</taxon>
        <taxon>Bacilli</taxon>
        <taxon>Bacillales</taxon>
        <taxon>Paenibacillaceae</taxon>
        <taxon>Gordoniibacillus</taxon>
    </lineage>
</organism>
<dbReference type="PROSITE" id="PS01125">
    <property type="entry name" value="ROK"/>
    <property type="match status" value="1"/>
</dbReference>
<sequence>MWDSESPYAIGVDVGGTKINAGIVTAVGEVLQTFSLSTLAGQEDTADRVQEAIAGLLAEARRERPNLCYKGIGIGSAGQIDWVEGSIRHATGLLPGYSGTKLKRLLEERFRLPVRVDNDVNVLALTEKLLGAGRGVRNLICIAIGTGVGGAIVTDGRLVHGAWGGAGELGHMTVDFRGEPCICGGRGCLEQYASGTSIARRMRERLATCGRSEERPDAREAFARWQAGDSIAADVMNEMVAALGAAVASLIHMFNPELIVIGGGVAEAGEALLMRLHEEVRRRSMPSLAEGVRIQAAYRGNWSGTIGAALQVWEYADLE</sequence>
<comment type="caution">
    <text evidence="2">The sequence shown here is derived from an EMBL/GenBank/DDBJ whole genome shotgun (WGS) entry which is preliminary data.</text>
</comment>
<dbReference type="SUPFAM" id="SSF53067">
    <property type="entry name" value="Actin-like ATPase domain"/>
    <property type="match status" value="1"/>
</dbReference>
<dbReference type="InterPro" id="IPR000600">
    <property type="entry name" value="ROK"/>
</dbReference>
<gene>
    <name evidence="2" type="ORF">SD70_03640</name>
</gene>
<dbReference type="InterPro" id="IPR049874">
    <property type="entry name" value="ROK_cs"/>
</dbReference>
<dbReference type="PANTHER" id="PTHR18964">
    <property type="entry name" value="ROK (REPRESSOR, ORF, KINASE) FAMILY"/>
    <property type="match status" value="1"/>
</dbReference>
<dbReference type="CDD" id="cd24068">
    <property type="entry name" value="ASKHA_NBD_ROK_FnNanK-like"/>
    <property type="match status" value="1"/>
</dbReference>
<dbReference type="InterPro" id="IPR043129">
    <property type="entry name" value="ATPase_NBD"/>
</dbReference>
<reference evidence="2 3" key="1">
    <citation type="submission" date="2014-12" db="EMBL/GenBank/DDBJ databases">
        <title>Draft genome sequence of Paenibacillus kamchatkensis strain B-2647.</title>
        <authorList>
            <person name="Karlyshev A.V."/>
            <person name="Kudryashova E.B."/>
        </authorList>
    </citation>
    <scope>NUCLEOTIDE SEQUENCE [LARGE SCALE GENOMIC DNA]</scope>
    <source>
        <strain evidence="2 3">VKM B-2647</strain>
    </source>
</reference>
<dbReference type="Gene3D" id="3.30.420.40">
    <property type="match status" value="2"/>
</dbReference>
<dbReference type="PANTHER" id="PTHR18964:SF149">
    <property type="entry name" value="BIFUNCTIONAL UDP-N-ACETYLGLUCOSAMINE 2-EPIMERASE_N-ACETYLMANNOSAMINE KINASE"/>
    <property type="match status" value="1"/>
</dbReference>
<name>A0ABR5AM33_9BACL</name>
<dbReference type="Pfam" id="PF00480">
    <property type="entry name" value="ROK"/>
    <property type="match status" value="1"/>
</dbReference>
<keyword evidence="3" id="KW-1185">Reference proteome</keyword>
<evidence type="ECO:0000256" key="1">
    <source>
        <dbReference type="ARBA" id="ARBA00006479"/>
    </source>
</evidence>
<dbReference type="EMBL" id="JXAK01000004">
    <property type="protein sequence ID" value="KIL42035.1"/>
    <property type="molecule type" value="Genomic_DNA"/>
</dbReference>
<proteinExistence type="inferred from homology"/>
<evidence type="ECO:0000313" key="2">
    <source>
        <dbReference type="EMBL" id="KIL42035.1"/>
    </source>
</evidence>
<comment type="similarity">
    <text evidence="1">Belongs to the ROK (NagC/XylR) family.</text>
</comment>